<evidence type="ECO:0000256" key="3">
    <source>
        <dbReference type="ARBA" id="ARBA00012531"/>
    </source>
</evidence>
<dbReference type="EC" id="1.13.12.19" evidence="3"/>
<keyword evidence="13" id="KW-1185">Reference proteome</keyword>
<evidence type="ECO:0000256" key="7">
    <source>
        <dbReference type="ARBA" id="ARBA00031282"/>
    </source>
</evidence>
<feature type="domain" description="Fe2OG dioxygenase" evidence="11">
    <location>
        <begin position="171"/>
        <end position="278"/>
    </location>
</feature>
<evidence type="ECO:0000256" key="4">
    <source>
        <dbReference type="ARBA" id="ARBA00019045"/>
    </source>
</evidence>
<comment type="pathway">
    <text evidence="1">Alkene biosynthesis; ethylene biosynthesis via 2-oxoglutarate.</text>
</comment>
<comment type="catalytic activity">
    <reaction evidence="9">
        <text>L-arginine + 2-oxoglutarate + O2 = guanidine + L-glutamate 5-semialdehyde + succinate + CO2</text>
        <dbReference type="Rhea" id="RHEA:31535"/>
        <dbReference type="ChEBI" id="CHEBI:15379"/>
        <dbReference type="ChEBI" id="CHEBI:16526"/>
        <dbReference type="ChEBI" id="CHEBI:16810"/>
        <dbReference type="ChEBI" id="CHEBI:30031"/>
        <dbReference type="ChEBI" id="CHEBI:30087"/>
        <dbReference type="ChEBI" id="CHEBI:32682"/>
        <dbReference type="ChEBI" id="CHEBI:58066"/>
        <dbReference type="EC" id="1.14.20.7"/>
    </reaction>
</comment>
<organism evidence="12 13">
    <name type="scientific">Campylobacter magnus</name>
    <dbReference type="NCBI Taxonomy" id="3026462"/>
    <lineage>
        <taxon>Bacteria</taxon>
        <taxon>Pseudomonadati</taxon>
        <taxon>Campylobacterota</taxon>
        <taxon>Epsilonproteobacteria</taxon>
        <taxon>Campylobacterales</taxon>
        <taxon>Campylobacteraceae</taxon>
        <taxon>Campylobacter</taxon>
    </lineage>
</organism>
<gene>
    <name evidence="12" type="ORF">Q2362_00305</name>
</gene>
<evidence type="ECO:0000256" key="2">
    <source>
        <dbReference type="ARBA" id="ARBA00012293"/>
    </source>
</evidence>
<proteinExistence type="inferred from homology"/>
<reference evidence="12 13" key="1">
    <citation type="submission" date="2023-06" db="EMBL/GenBank/DDBJ databases">
        <title>Campylobacter magnum sp. nov., isolated from cecal contents of domestic pigs (Sus scrofa domesticus).</title>
        <authorList>
            <person name="Papic B."/>
            <person name="Gruntar I."/>
        </authorList>
    </citation>
    <scope>NUCLEOTIDE SEQUENCE [LARGE SCALE GENOMIC DNA]</scope>
    <source>
        <strain evidence="13">34484-21</strain>
    </source>
</reference>
<dbReference type="Pfam" id="PF14226">
    <property type="entry name" value="DIOX_N"/>
    <property type="match status" value="1"/>
</dbReference>
<dbReference type="EMBL" id="JAULJQ010000001">
    <property type="protein sequence ID" value="MDO2408538.1"/>
    <property type="molecule type" value="Genomic_DNA"/>
</dbReference>
<dbReference type="PRINTS" id="PR00682">
    <property type="entry name" value="IPNSYNTHASE"/>
</dbReference>
<accession>A0ABT8T760</accession>
<evidence type="ECO:0000313" key="12">
    <source>
        <dbReference type="EMBL" id="MDO2408538.1"/>
    </source>
</evidence>
<evidence type="ECO:0000259" key="11">
    <source>
        <dbReference type="PROSITE" id="PS51471"/>
    </source>
</evidence>
<dbReference type="Pfam" id="PF03171">
    <property type="entry name" value="2OG-FeII_Oxy"/>
    <property type="match status" value="1"/>
</dbReference>
<dbReference type="Proteomes" id="UP001171111">
    <property type="component" value="Unassembled WGS sequence"/>
</dbReference>
<keyword evidence="10" id="KW-0408">Iron</keyword>
<dbReference type="RefSeq" id="WP_302243256.1">
    <property type="nucleotide sequence ID" value="NZ_JAULJQ010000001.1"/>
</dbReference>
<comment type="caution">
    <text evidence="12">The sequence shown here is derived from an EMBL/GenBank/DDBJ whole genome shotgun (WGS) entry which is preliminary data.</text>
</comment>
<sequence length="351" mass="39793">MKEIPAIDLSEYKNASTPEAKAAFYEKLLHAAHEVGFFYLVGHGISEELCDKLRAQSKEFFHLPLEIKQKIALENSKHFRGYTAVGGEYTLGQKDWREEIDLGLDQPPRGDEPAFMRLYGPNQWSDETAELKKTFDEWQGKVNEMGFTLLDAFSNALYGRSGVFDELFGDDFYEHGKLIHYPGRAEMGDEYSADTQGVGAHKDDGFLTLLMIDEIAGLQVEVKKGEWIDASYKKAAFVINIGEFLEIATDGYLRATNHRVKSPLKGQERISCVIFLGSKLDHKLEVYELPPQLKEKMRGVERDPHNPLIPTIGWNYLKHRLRSHKEVAQKFYADVYDPTNPASALKAGIGE</sequence>
<dbReference type="InterPro" id="IPR027443">
    <property type="entry name" value="IPNS-like_sf"/>
</dbReference>
<keyword evidence="5" id="KW-0266">Ethylene biosynthesis</keyword>
<evidence type="ECO:0000256" key="10">
    <source>
        <dbReference type="RuleBase" id="RU003682"/>
    </source>
</evidence>
<dbReference type="PROSITE" id="PS51471">
    <property type="entry name" value="FE2OG_OXY"/>
    <property type="match status" value="1"/>
</dbReference>
<evidence type="ECO:0000256" key="8">
    <source>
        <dbReference type="ARBA" id="ARBA00047725"/>
    </source>
</evidence>
<evidence type="ECO:0000256" key="1">
    <source>
        <dbReference type="ARBA" id="ARBA00004767"/>
    </source>
</evidence>
<evidence type="ECO:0000256" key="5">
    <source>
        <dbReference type="ARBA" id="ARBA00022666"/>
    </source>
</evidence>
<name>A0ABT8T760_9BACT</name>
<evidence type="ECO:0000313" key="13">
    <source>
        <dbReference type="Proteomes" id="UP001171111"/>
    </source>
</evidence>
<keyword evidence="10" id="KW-0560">Oxidoreductase</keyword>
<dbReference type="Gene3D" id="2.60.120.330">
    <property type="entry name" value="B-lactam Antibiotic, Isopenicillin N Synthase, Chain"/>
    <property type="match status" value="1"/>
</dbReference>
<dbReference type="EC" id="1.14.20.7" evidence="2"/>
<dbReference type="InterPro" id="IPR005123">
    <property type="entry name" value="Oxoglu/Fe-dep_dioxygenase_dom"/>
</dbReference>
<protein>
    <recommendedName>
        <fullName evidence="4">2-oxoglutarate-dependent ethylene/succinate-forming enzyme</fullName>
        <ecNumber evidence="3">1.13.12.19</ecNumber>
        <ecNumber evidence="2">1.14.20.7</ecNumber>
    </recommendedName>
    <alternativeName>
        <fullName evidence="6">2-oxoglutarate dioxygenase (ethylene-forming)</fullName>
    </alternativeName>
    <alternativeName>
        <fullName evidence="7">2-oxoglutarate/L-arginine monooxygenase/decarboxylase (succinate-forming)</fullName>
    </alternativeName>
</protein>
<comment type="catalytic activity">
    <reaction evidence="8">
        <text>2-oxoglutarate + O2 + 2 H(+) = ethene + 3 CO2 + H2O</text>
        <dbReference type="Rhea" id="RHEA:31523"/>
        <dbReference type="ChEBI" id="CHEBI:15377"/>
        <dbReference type="ChEBI" id="CHEBI:15378"/>
        <dbReference type="ChEBI" id="CHEBI:15379"/>
        <dbReference type="ChEBI" id="CHEBI:16526"/>
        <dbReference type="ChEBI" id="CHEBI:16810"/>
        <dbReference type="ChEBI" id="CHEBI:18153"/>
        <dbReference type="EC" id="1.13.12.19"/>
    </reaction>
</comment>
<keyword evidence="10" id="KW-0479">Metal-binding</keyword>
<dbReference type="PANTHER" id="PTHR47990">
    <property type="entry name" value="2-OXOGLUTARATE (2OG) AND FE(II)-DEPENDENT OXYGENASE SUPERFAMILY PROTEIN-RELATED"/>
    <property type="match status" value="1"/>
</dbReference>
<evidence type="ECO:0000256" key="9">
    <source>
        <dbReference type="ARBA" id="ARBA00049359"/>
    </source>
</evidence>
<evidence type="ECO:0000256" key="6">
    <source>
        <dbReference type="ARBA" id="ARBA00031011"/>
    </source>
</evidence>
<dbReference type="InterPro" id="IPR044861">
    <property type="entry name" value="IPNS-like_FE2OG_OXY"/>
</dbReference>
<dbReference type="InterPro" id="IPR050231">
    <property type="entry name" value="Iron_ascorbate_oxido_reductase"/>
</dbReference>
<dbReference type="SUPFAM" id="SSF51197">
    <property type="entry name" value="Clavaminate synthase-like"/>
    <property type="match status" value="1"/>
</dbReference>
<comment type="similarity">
    <text evidence="10">Belongs to the iron/ascorbate-dependent oxidoreductase family.</text>
</comment>
<dbReference type="InterPro" id="IPR026992">
    <property type="entry name" value="DIOX_N"/>
</dbReference>